<dbReference type="Proteomes" id="UP000271162">
    <property type="component" value="Unassembled WGS sequence"/>
</dbReference>
<evidence type="ECO:0000313" key="3">
    <source>
        <dbReference type="Proteomes" id="UP000271162"/>
    </source>
</evidence>
<reference evidence="2 3" key="2">
    <citation type="submission" date="2018-11" db="EMBL/GenBank/DDBJ databases">
        <authorList>
            <consortium name="Pathogen Informatics"/>
        </authorList>
    </citation>
    <scope>NUCLEOTIDE SEQUENCE [LARGE SCALE GENOMIC DNA]</scope>
</reference>
<feature type="region of interest" description="Disordered" evidence="1">
    <location>
        <begin position="1"/>
        <end position="69"/>
    </location>
</feature>
<dbReference type="WBParaSite" id="NBR_0001786201-mRNA-1">
    <property type="protein sequence ID" value="NBR_0001786201-mRNA-1"/>
    <property type="gene ID" value="NBR_0001786201"/>
</dbReference>
<proteinExistence type="predicted"/>
<reference evidence="4" key="1">
    <citation type="submission" date="2017-02" db="UniProtKB">
        <authorList>
            <consortium name="WormBaseParasite"/>
        </authorList>
    </citation>
    <scope>IDENTIFICATION</scope>
</reference>
<dbReference type="AlphaFoldDB" id="A0A0N4YL95"/>
<gene>
    <name evidence="2" type="ORF">NBR_LOCUS17863</name>
</gene>
<evidence type="ECO:0000256" key="1">
    <source>
        <dbReference type="SAM" id="MobiDB-lite"/>
    </source>
</evidence>
<dbReference type="EMBL" id="UYSL01023019">
    <property type="protein sequence ID" value="VDL81583.1"/>
    <property type="molecule type" value="Genomic_DNA"/>
</dbReference>
<evidence type="ECO:0000313" key="2">
    <source>
        <dbReference type="EMBL" id="VDL81583.1"/>
    </source>
</evidence>
<sequence>MPKAKDPPAAPSAVPAKRMRPTPPSLPCQPSNTSEPTSAMGHPVTSETTPSTTPTAGPPQLKADKPISGRDDMVTAYKKTYQTGAALIEAVCNENMALKKEIKELRRTQAPDMSALVSEMKDFYRESCPDFSDIEKKLDDLKTTVDHDNDVRLQHLQNWKTDVMDRIDKLLQMKTPCALTKVDM</sequence>
<feature type="compositionally biased region" description="Low complexity" evidence="1">
    <location>
        <begin position="43"/>
        <end position="59"/>
    </location>
</feature>
<accession>A0A0N4YL95</accession>
<name>A0A0N4YL95_NIPBR</name>
<protein>
    <submittedName>
        <fullName evidence="4">BL1S4</fullName>
    </submittedName>
</protein>
<feature type="compositionally biased region" description="Polar residues" evidence="1">
    <location>
        <begin position="28"/>
        <end position="37"/>
    </location>
</feature>
<organism evidence="4">
    <name type="scientific">Nippostrongylus brasiliensis</name>
    <name type="common">Rat hookworm</name>
    <dbReference type="NCBI Taxonomy" id="27835"/>
    <lineage>
        <taxon>Eukaryota</taxon>
        <taxon>Metazoa</taxon>
        <taxon>Ecdysozoa</taxon>
        <taxon>Nematoda</taxon>
        <taxon>Chromadorea</taxon>
        <taxon>Rhabditida</taxon>
        <taxon>Rhabditina</taxon>
        <taxon>Rhabditomorpha</taxon>
        <taxon>Strongyloidea</taxon>
        <taxon>Heligmosomidae</taxon>
        <taxon>Nippostrongylus</taxon>
    </lineage>
</organism>
<evidence type="ECO:0000313" key="4">
    <source>
        <dbReference type="WBParaSite" id="NBR_0001786201-mRNA-1"/>
    </source>
</evidence>
<keyword evidence="3" id="KW-1185">Reference proteome</keyword>